<dbReference type="OrthoDB" id="10496023at2759"/>
<feature type="region of interest" description="Disordered" evidence="1">
    <location>
        <begin position="24"/>
        <end position="73"/>
    </location>
</feature>
<dbReference type="KEGG" id="pvt:110086229"/>
<organism evidence="3 4">
    <name type="scientific">Pogona vitticeps</name>
    <name type="common">central bearded dragon</name>
    <dbReference type="NCBI Taxonomy" id="103695"/>
    <lineage>
        <taxon>Eukaryota</taxon>
        <taxon>Metazoa</taxon>
        <taxon>Chordata</taxon>
        <taxon>Craniata</taxon>
        <taxon>Vertebrata</taxon>
        <taxon>Euteleostomi</taxon>
        <taxon>Lepidosauria</taxon>
        <taxon>Squamata</taxon>
        <taxon>Bifurcata</taxon>
        <taxon>Unidentata</taxon>
        <taxon>Episquamata</taxon>
        <taxon>Toxicofera</taxon>
        <taxon>Iguania</taxon>
        <taxon>Acrodonta</taxon>
        <taxon>Agamidae</taxon>
        <taxon>Amphibolurinae</taxon>
        <taxon>Pogona</taxon>
    </lineage>
</organism>
<dbReference type="InParanoid" id="A0A6J0UPT1"/>
<keyword evidence="2" id="KW-0732">Signal</keyword>
<accession>A0A6J0UPT1</accession>
<sequence>MTPGGLLLLLGPLALSAGLLAAPSMEASGASPPSSENPPQPLRRPVNKNEVGPSGRPKPSENPLLGSEERASFDQKAHLEVELNATPLKGKLISIDSQDLASESAIPKKGCLIKNNTTTSGDQPASGGKASGQPGNPGSGGKPASMEKPVNATVGHAGQGKPTSSAKPGSDGKPPGPAGHVAHETPASGGKPAPNNGSVVHGKPACGNKTAPHEKPVSGVKPVFEGKPKPKDQPEMHAGENNTEEEEDDDNFDDDDDDDIIEDDLSSLDQEGSNGDEDGFDKELDYGLGKSPFNPYEYHDAWSDQGSDDPVPGFAEDGPPEDMFGGNAGEPVLDVWGDLMRPPASEPQPRKRPAETGLLWTVMEGGGARNEVPAEAPPVSWRAP</sequence>
<feature type="signal peptide" evidence="2">
    <location>
        <begin position="1"/>
        <end position="21"/>
    </location>
</feature>
<feature type="region of interest" description="Disordered" evidence="1">
    <location>
        <begin position="105"/>
        <end position="331"/>
    </location>
</feature>
<gene>
    <name evidence="4" type="primary">LOC110086229</name>
</gene>
<dbReference type="GeneID" id="110086229"/>
<evidence type="ECO:0000313" key="3">
    <source>
        <dbReference type="Proteomes" id="UP001652642"/>
    </source>
</evidence>
<evidence type="ECO:0000256" key="1">
    <source>
        <dbReference type="SAM" id="MobiDB-lite"/>
    </source>
</evidence>
<dbReference type="RefSeq" id="XP_020662701.2">
    <property type="nucleotide sequence ID" value="XM_020807042.2"/>
</dbReference>
<dbReference type="AlphaFoldDB" id="A0A6J0UPT1"/>
<protein>
    <submittedName>
        <fullName evidence="4">Uncharacterized protein</fullName>
    </submittedName>
</protein>
<feature type="compositionally biased region" description="Acidic residues" evidence="1">
    <location>
        <begin position="242"/>
        <end position="266"/>
    </location>
</feature>
<feature type="compositionally biased region" description="Basic and acidic residues" evidence="1">
    <location>
        <begin position="224"/>
        <end position="238"/>
    </location>
</feature>
<evidence type="ECO:0000256" key="2">
    <source>
        <dbReference type="SAM" id="SignalP"/>
    </source>
</evidence>
<reference evidence="4" key="1">
    <citation type="submission" date="2025-08" db="UniProtKB">
        <authorList>
            <consortium name="RefSeq"/>
        </authorList>
    </citation>
    <scope>IDENTIFICATION</scope>
</reference>
<name>A0A6J0UPT1_9SAUR</name>
<dbReference type="Proteomes" id="UP001652642">
    <property type="component" value="Chromosome 4"/>
</dbReference>
<feature type="compositionally biased region" description="Polar residues" evidence="1">
    <location>
        <begin position="114"/>
        <end position="123"/>
    </location>
</feature>
<evidence type="ECO:0000313" key="4">
    <source>
        <dbReference type="RefSeq" id="XP_020662701.2"/>
    </source>
</evidence>
<proteinExistence type="predicted"/>
<feature type="chain" id="PRO_5045153233" evidence="2">
    <location>
        <begin position="22"/>
        <end position="384"/>
    </location>
</feature>
<keyword evidence="3" id="KW-1185">Reference proteome</keyword>